<accession>A0A2A9P692</accession>
<dbReference type="PANTHER" id="PTHR22093:SF0">
    <property type="entry name" value="LEUKOCYTE RECEPTOR CLUSTER MEMBER 1"/>
    <property type="match status" value="1"/>
</dbReference>
<feature type="compositionally biased region" description="Basic and acidic residues" evidence="1">
    <location>
        <begin position="69"/>
        <end position="89"/>
    </location>
</feature>
<evidence type="ECO:0000313" key="4">
    <source>
        <dbReference type="Proteomes" id="UP000037136"/>
    </source>
</evidence>
<reference evidence="3 4" key="2">
    <citation type="journal article" date="2017" name="Sci. Rep.">
        <title>Ant-infecting Ophiocordyceps genomes reveal a high diversity of potential behavioral manipulation genes and a possible major role for enterotoxins.</title>
        <authorList>
            <person name="de Bekker C."/>
            <person name="Ohm R.A."/>
            <person name="Evans H.C."/>
            <person name="Brachmann A."/>
            <person name="Hughes D.P."/>
        </authorList>
    </citation>
    <scope>NUCLEOTIDE SEQUENCE [LARGE SCALE GENOMIC DNA]</scope>
    <source>
        <strain evidence="3 4">SC16a</strain>
    </source>
</reference>
<evidence type="ECO:0000313" key="3">
    <source>
        <dbReference type="EMBL" id="PFH56714.1"/>
    </source>
</evidence>
<dbReference type="Proteomes" id="UP000037136">
    <property type="component" value="Unassembled WGS sequence"/>
</dbReference>
<feature type="compositionally biased region" description="Basic and acidic residues" evidence="1">
    <location>
        <begin position="235"/>
        <end position="256"/>
    </location>
</feature>
<dbReference type="AlphaFoldDB" id="A0A2A9P692"/>
<gene>
    <name evidence="3" type="ORF">XA68_16108</name>
</gene>
<feature type="domain" description="CBF1-interacting co-repressor CIR N-terminal" evidence="2">
    <location>
        <begin position="10"/>
        <end position="46"/>
    </location>
</feature>
<feature type="compositionally biased region" description="Basic residues" evidence="1">
    <location>
        <begin position="274"/>
        <end position="290"/>
    </location>
</feature>
<evidence type="ECO:0000259" key="2">
    <source>
        <dbReference type="SMART" id="SM01083"/>
    </source>
</evidence>
<dbReference type="InterPro" id="IPR039875">
    <property type="entry name" value="LENG1-like"/>
</dbReference>
<proteinExistence type="predicted"/>
<dbReference type="Pfam" id="PF10197">
    <property type="entry name" value="Cir_N"/>
    <property type="match status" value="1"/>
</dbReference>
<comment type="caution">
    <text evidence="3">The sequence shown here is derived from an EMBL/GenBank/DDBJ whole genome shotgun (WGS) entry which is preliminary data.</text>
</comment>
<dbReference type="InterPro" id="IPR019339">
    <property type="entry name" value="CIR_N_dom"/>
</dbReference>
<sequence length="433" mass="49333">MPLHLLGKKSWNVYNANNIARVRRDEAAAIASEEAEEQRTQQIDAERRLAILRGEAPPPLDFPNGDDEVGPHEHQSFDEDSSRRSDSGVRRKRKRQGEDDTDFELRLAREKNKERESRSNVLQRRDTSSAPIVDRAGHTDLFGDERSRAHAQNKAEAESESRRKEQEYKDQYRMRLSSAAGKAGLSKPWYSQLDGGSATMDAPSKDVWGNEDPRRKQREAQRLVKDDPLALMKEGTARTRELKAERKRLQEERDAQLKSLRRRHSSRERDRRGDGRRRSRSPRPRPRSPRRRNEYKTASRDGHEEDDRHKTTACTALSLSLALSRSLPRPTLVKRMPLSLPRQLVLSSLVLFLGDEPEGIVQMIRKTTFQAQSLAETEGFGNVALVTRSHGSWQKLNISECDLKGSDGAQIVIDQVTRSPDDISLESPAVDQV</sequence>
<organism evidence="3 4">
    <name type="scientific">Ophiocordyceps unilateralis</name>
    <name type="common">Zombie-ant fungus</name>
    <name type="synonym">Torrubia unilateralis</name>
    <dbReference type="NCBI Taxonomy" id="268505"/>
    <lineage>
        <taxon>Eukaryota</taxon>
        <taxon>Fungi</taxon>
        <taxon>Dikarya</taxon>
        <taxon>Ascomycota</taxon>
        <taxon>Pezizomycotina</taxon>
        <taxon>Sordariomycetes</taxon>
        <taxon>Hypocreomycetidae</taxon>
        <taxon>Hypocreales</taxon>
        <taxon>Ophiocordycipitaceae</taxon>
        <taxon>Ophiocordyceps</taxon>
    </lineage>
</organism>
<feature type="compositionally biased region" description="Basic and acidic residues" evidence="1">
    <location>
        <begin position="135"/>
        <end position="173"/>
    </location>
</feature>
<keyword evidence="4" id="KW-1185">Reference proteome</keyword>
<reference evidence="3 4" key="1">
    <citation type="journal article" date="2015" name="BMC Genomics">
        <title>Gene expression during zombie ant biting behavior reflects the complexity underlying fungal parasitic behavioral manipulation.</title>
        <authorList>
            <person name="de Bekker C."/>
            <person name="Ohm R.A."/>
            <person name="Loreto R.G."/>
            <person name="Sebastian A."/>
            <person name="Albert I."/>
            <person name="Merrow M."/>
            <person name="Brachmann A."/>
            <person name="Hughes D.P."/>
        </authorList>
    </citation>
    <scope>NUCLEOTIDE SEQUENCE [LARGE SCALE GENOMIC DNA]</scope>
    <source>
        <strain evidence="3 4">SC16a</strain>
    </source>
</reference>
<feature type="compositionally biased region" description="Basic and acidic residues" evidence="1">
    <location>
        <begin position="211"/>
        <end position="228"/>
    </location>
</feature>
<dbReference type="SMART" id="SM01083">
    <property type="entry name" value="Cir_N"/>
    <property type="match status" value="1"/>
</dbReference>
<evidence type="ECO:0000256" key="1">
    <source>
        <dbReference type="SAM" id="MobiDB-lite"/>
    </source>
</evidence>
<protein>
    <recommendedName>
        <fullName evidence="2">CBF1-interacting co-repressor CIR N-terminal domain-containing protein</fullName>
    </recommendedName>
</protein>
<feature type="compositionally biased region" description="Basic and acidic residues" evidence="1">
    <location>
        <begin position="103"/>
        <end position="127"/>
    </location>
</feature>
<feature type="region of interest" description="Disordered" evidence="1">
    <location>
        <begin position="32"/>
        <end position="311"/>
    </location>
</feature>
<name>A0A2A9P692_OPHUN</name>
<dbReference type="OrthoDB" id="2159131at2759"/>
<dbReference type="STRING" id="268505.A0A2A9P692"/>
<dbReference type="PANTHER" id="PTHR22093">
    <property type="entry name" value="LEUKOCYTE RECEPTOR CLUSTER LRC MEMBER 1"/>
    <property type="match status" value="1"/>
</dbReference>
<dbReference type="EMBL" id="LAZP02000523">
    <property type="protein sequence ID" value="PFH56714.1"/>
    <property type="molecule type" value="Genomic_DNA"/>
</dbReference>
<feature type="compositionally biased region" description="Basic and acidic residues" evidence="1">
    <location>
        <begin position="291"/>
        <end position="310"/>
    </location>
</feature>